<dbReference type="Gene3D" id="3.60.20.40">
    <property type="match status" value="1"/>
</dbReference>
<sequence length="190" mass="20806">MQDFTISSLEGSTTSTASLIQSIFWGFGSGYVPEDLGFCLQNRGALFALEADHPNRLEPHKRPFHTIIPAFVTKDGKPWLSFGVMGGDMQPQGQVQVLCNIIDFGMNIQEAGDAPRMRHMGSSQPTGTKMEDGGTVALELGIGPEVQRKLSELGHRLQLPFKTFFGGYQAIMLDPETGMYLGASDPRRAR</sequence>
<reference evidence="1" key="1">
    <citation type="journal article" date="2014" name="Front. Microbiol.">
        <title>High frequency of phylogenetically diverse reductive dehalogenase-homologous genes in deep subseafloor sedimentary metagenomes.</title>
        <authorList>
            <person name="Kawai M."/>
            <person name="Futagami T."/>
            <person name="Toyoda A."/>
            <person name="Takaki Y."/>
            <person name="Nishi S."/>
            <person name="Hori S."/>
            <person name="Arai W."/>
            <person name="Tsubouchi T."/>
            <person name="Morono Y."/>
            <person name="Uchiyama I."/>
            <person name="Ito T."/>
            <person name="Fujiyama A."/>
            <person name="Inagaki F."/>
            <person name="Takami H."/>
        </authorList>
    </citation>
    <scope>NUCLEOTIDE SEQUENCE</scope>
    <source>
        <strain evidence="1">Expedition CK06-06</strain>
    </source>
</reference>
<comment type="caution">
    <text evidence="1">The sequence shown here is derived from an EMBL/GenBank/DDBJ whole genome shotgun (WGS) entry which is preliminary data.</text>
</comment>
<proteinExistence type="predicted"/>
<dbReference type="PANTHER" id="PTHR43881:SF1">
    <property type="entry name" value="GAMMA-GLUTAMYLTRANSPEPTIDASE (AFU_ORTHOLOGUE AFUA_4G13580)"/>
    <property type="match status" value="1"/>
</dbReference>
<accession>X1QW85</accession>
<evidence type="ECO:0000313" key="1">
    <source>
        <dbReference type="EMBL" id="GAI55155.1"/>
    </source>
</evidence>
<dbReference type="InterPro" id="IPR052896">
    <property type="entry name" value="GGT-like_enzyme"/>
</dbReference>
<protein>
    <recommendedName>
        <fullName evidence="2">Gamma-glutamyltransferase</fullName>
    </recommendedName>
</protein>
<dbReference type="EMBL" id="BARV01033904">
    <property type="protein sequence ID" value="GAI55155.1"/>
    <property type="molecule type" value="Genomic_DNA"/>
</dbReference>
<dbReference type="InterPro" id="IPR043137">
    <property type="entry name" value="GGT_ssub_C"/>
</dbReference>
<dbReference type="AlphaFoldDB" id="X1QW85"/>
<dbReference type="InterPro" id="IPR029055">
    <property type="entry name" value="Ntn_hydrolases_N"/>
</dbReference>
<gene>
    <name evidence="1" type="ORF">S06H3_53212</name>
</gene>
<feature type="non-terminal residue" evidence="1">
    <location>
        <position position="190"/>
    </location>
</feature>
<dbReference type="SUPFAM" id="SSF56235">
    <property type="entry name" value="N-terminal nucleophile aminohydrolases (Ntn hydrolases)"/>
    <property type="match status" value="1"/>
</dbReference>
<organism evidence="1">
    <name type="scientific">marine sediment metagenome</name>
    <dbReference type="NCBI Taxonomy" id="412755"/>
    <lineage>
        <taxon>unclassified sequences</taxon>
        <taxon>metagenomes</taxon>
        <taxon>ecological metagenomes</taxon>
    </lineage>
</organism>
<evidence type="ECO:0008006" key="2">
    <source>
        <dbReference type="Google" id="ProtNLM"/>
    </source>
</evidence>
<dbReference type="Pfam" id="PF01019">
    <property type="entry name" value="G_glu_transpept"/>
    <property type="match status" value="1"/>
</dbReference>
<dbReference type="PANTHER" id="PTHR43881">
    <property type="entry name" value="GAMMA-GLUTAMYLTRANSPEPTIDASE (AFU_ORTHOLOGUE AFUA_4G13580)"/>
    <property type="match status" value="1"/>
</dbReference>
<name>X1QW85_9ZZZZ</name>